<dbReference type="Pfam" id="PF12867">
    <property type="entry name" value="DinB_2"/>
    <property type="match status" value="1"/>
</dbReference>
<dbReference type="AlphaFoldDB" id="A0A7C2M912"/>
<dbReference type="EMBL" id="DSEE01000411">
    <property type="protein sequence ID" value="HER40679.1"/>
    <property type="molecule type" value="Genomic_DNA"/>
</dbReference>
<dbReference type="Proteomes" id="UP000885753">
    <property type="component" value="Unassembled WGS sequence"/>
</dbReference>
<name>A0A7C2M912_9FLAO</name>
<feature type="domain" description="DinB-like" evidence="1">
    <location>
        <begin position="23"/>
        <end position="175"/>
    </location>
</feature>
<reference evidence="2" key="1">
    <citation type="journal article" date="2020" name="mSystems">
        <title>Genome- and Community-Level Interaction Insights into Carbon Utilization and Element Cycling Functions of Hydrothermarchaeota in Hydrothermal Sediment.</title>
        <authorList>
            <person name="Zhou Z."/>
            <person name="Liu Y."/>
            <person name="Xu W."/>
            <person name="Pan J."/>
            <person name="Luo Z.H."/>
            <person name="Li M."/>
        </authorList>
    </citation>
    <scope>NUCLEOTIDE SEQUENCE [LARGE SCALE GENOMIC DNA]</scope>
    <source>
        <strain evidence="2">SpSt-1235</strain>
    </source>
</reference>
<dbReference type="InterPro" id="IPR024775">
    <property type="entry name" value="DinB-like"/>
</dbReference>
<dbReference type="SUPFAM" id="SSF109854">
    <property type="entry name" value="DinB/YfiT-like putative metalloenzymes"/>
    <property type="match status" value="1"/>
</dbReference>
<dbReference type="Gene3D" id="1.20.120.450">
    <property type="entry name" value="dinb family like domain"/>
    <property type="match status" value="1"/>
</dbReference>
<accession>A0A7C2M912</accession>
<protein>
    <submittedName>
        <fullName evidence="2">DinB family protein</fullName>
    </submittedName>
</protein>
<evidence type="ECO:0000313" key="2">
    <source>
        <dbReference type="EMBL" id="HER40679.1"/>
    </source>
</evidence>
<sequence length="190" mass="22116">MKIDSQDLLSDLTALTRQHISMAEELQKHSLEDLSHRPAPGSWNALECIQHLNLYGDYYLPEIEKQIRESEHPWQEQFKSGFLGNYFAQSMLPKEKLNKMKTFRDKDPIETDLDVNVISEFIRQQQQMLELLRAAEKVDLGKTKTGTSISKFIKLKLGDSFRVVIYHNQRHLEQALRALRTHKPENTGVL</sequence>
<dbReference type="InterPro" id="IPR034660">
    <property type="entry name" value="DinB/YfiT-like"/>
</dbReference>
<organism evidence="2">
    <name type="scientific">Salinimicrobium catena</name>
    <dbReference type="NCBI Taxonomy" id="390640"/>
    <lineage>
        <taxon>Bacteria</taxon>
        <taxon>Pseudomonadati</taxon>
        <taxon>Bacteroidota</taxon>
        <taxon>Flavobacteriia</taxon>
        <taxon>Flavobacteriales</taxon>
        <taxon>Flavobacteriaceae</taxon>
        <taxon>Salinimicrobium</taxon>
    </lineage>
</organism>
<evidence type="ECO:0000259" key="1">
    <source>
        <dbReference type="Pfam" id="PF12867"/>
    </source>
</evidence>
<comment type="caution">
    <text evidence="2">The sequence shown here is derived from an EMBL/GenBank/DDBJ whole genome shotgun (WGS) entry which is preliminary data.</text>
</comment>
<gene>
    <name evidence="2" type="ORF">ENO10_05615</name>
</gene>
<proteinExistence type="predicted"/>